<name>A0ABW1ZZS4_9GAMM</name>
<comment type="catalytic activity">
    <reaction evidence="1">
        <text>(7,8-dihydropterin-6-yl)methyl diphosphate + 4-aminobenzoate = 7,8-dihydropteroate + diphosphate</text>
        <dbReference type="Rhea" id="RHEA:19949"/>
        <dbReference type="ChEBI" id="CHEBI:17836"/>
        <dbReference type="ChEBI" id="CHEBI:17839"/>
        <dbReference type="ChEBI" id="CHEBI:33019"/>
        <dbReference type="ChEBI" id="CHEBI:72950"/>
        <dbReference type="EC" id="2.5.1.15"/>
    </reaction>
</comment>
<proteinExistence type="predicted"/>
<evidence type="ECO:0000256" key="6">
    <source>
        <dbReference type="ARBA" id="ARBA00022723"/>
    </source>
</evidence>
<dbReference type="Proteomes" id="UP001596422">
    <property type="component" value="Unassembled WGS sequence"/>
</dbReference>
<dbReference type="PANTHER" id="PTHR20941">
    <property type="entry name" value="FOLATE SYNTHESIS PROTEINS"/>
    <property type="match status" value="1"/>
</dbReference>
<dbReference type="InterPro" id="IPR045031">
    <property type="entry name" value="DHP_synth-like"/>
</dbReference>
<reference evidence="11" key="1">
    <citation type="journal article" date="2019" name="Int. J. Syst. Evol. Microbiol.">
        <title>The Global Catalogue of Microorganisms (GCM) 10K type strain sequencing project: providing services to taxonomists for standard genome sequencing and annotation.</title>
        <authorList>
            <consortium name="The Broad Institute Genomics Platform"/>
            <consortium name="The Broad Institute Genome Sequencing Center for Infectious Disease"/>
            <person name="Wu L."/>
            <person name="Ma J."/>
        </authorList>
    </citation>
    <scope>NUCLEOTIDE SEQUENCE [LARGE SCALE GENOMIC DNA]</scope>
    <source>
        <strain evidence="11">NBRC 111756</strain>
    </source>
</reference>
<comment type="caution">
    <text evidence="10">The sequence shown here is derived from an EMBL/GenBank/DDBJ whole genome shotgun (WGS) entry which is preliminary data.</text>
</comment>
<evidence type="ECO:0000256" key="3">
    <source>
        <dbReference type="ARBA" id="ARBA00004763"/>
    </source>
</evidence>
<dbReference type="CDD" id="cd00739">
    <property type="entry name" value="DHPS"/>
    <property type="match status" value="1"/>
</dbReference>
<dbReference type="GO" id="GO:0004156">
    <property type="term" value="F:dihydropteroate synthase activity"/>
    <property type="evidence" value="ECO:0007669"/>
    <property type="project" value="UniProtKB-EC"/>
</dbReference>
<dbReference type="EMBL" id="JBHSWE010000001">
    <property type="protein sequence ID" value="MFC6670709.1"/>
    <property type="molecule type" value="Genomic_DNA"/>
</dbReference>
<evidence type="ECO:0000256" key="5">
    <source>
        <dbReference type="ARBA" id="ARBA00022679"/>
    </source>
</evidence>
<organism evidence="10 11">
    <name type="scientific">Marinobacterium aestuariivivens</name>
    <dbReference type="NCBI Taxonomy" id="1698799"/>
    <lineage>
        <taxon>Bacteria</taxon>
        <taxon>Pseudomonadati</taxon>
        <taxon>Pseudomonadota</taxon>
        <taxon>Gammaproteobacteria</taxon>
        <taxon>Oceanospirillales</taxon>
        <taxon>Oceanospirillaceae</taxon>
        <taxon>Marinobacterium</taxon>
    </lineage>
</organism>
<comment type="pathway">
    <text evidence="3">Cofactor biosynthesis; tetrahydrofolate biosynthesis; 7,8-dihydrofolate from 2-amino-4-hydroxy-6-hydroxymethyl-7,8-dihydropteridine diphosphate and 4-aminobenzoate: step 1/2.</text>
</comment>
<dbReference type="RefSeq" id="WP_379913041.1">
    <property type="nucleotide sequence ID" value="NZ_JBHSWE010000001.1"/>
</dbReference>
<evidence type="ECO:0000256" key="7">
    <source>
        <dbReference type="ARBA" id="ARBA00022842"/>
    </source>
</evidence>
<dbReference type="EC" id="2.5.1.15" evidence="4"/>
<keyword evidence="6" id="KW-0479">Metal-binding</keyword>
<dbReference type="SUPFAM" id="SSF51717">
    <property type="entry name" value="Dihydropteroate synthetase-like"/>
    <property type="match status" value="1"/>
</dbReference>
<keyword evidence="5 10" id="KW-0808">Transferase</keyword>
<sequence length="270" mass="28843">MGILNVTPDSFSDGGSYYRGGCLAAEQALQRAAEMVDEGATIVDIGGESTRPGAAPVSVQEELDRVLPAVERIRAELDVVISIDSSTPEVFTETATIGAGMLNDVRALTREGALEAAAATGLPVCLMHMQGNTPADMQWAPHYDDVVQEVADFLTRRVQACERAGIPRERLILDPGFGFGKTLEHNLRLLNRLEALHALALPLLVGTSRKTMIGQALDRPVDQRQAGSLATAVIAVSKGAHIMRVHDVAATVDAVRMTEAVLRESKGEQP</sequence>
<keyword evidence="8" id="KW-0289">Folate biosynthesis</keyword>
<dbReference type="PROSITE" id="PS00793">
    <property type="entry name" value="DHPS_2"/>
    <property type="match status" value="1"/>
</dbReference>
<dbReference type="InterPro" id="IPR006390">
    <property type="entry name" value="DHP_synth_dom"/>
</dbReference>
<keyword evidence="7" id="KW-0460">Magnesium</keyword>
<evidence type="ECO:0000313" key="11">
    <source>
        <dbReference type="Proteomes" id="UP001596422"/>
    </source>
</evidence>
<evidence type="ECO:0000256" key="2">
    <source>
        <dbReference type="ARBA" id="ARBA00001946"/>
    </source>
</evidence>
<dbReference type="PROSITE" id="PS50972">
    <property type="entry name" value="PTERIN_BINDING"/>
    <property type="match status" value="1"/>
</dbReference>
<evidence type="ECO:0000256" key="1">
    <source>
        <dbReference type="ARBA" id="ARBA00000012"/>
    </source>
</evidence>
<feature type="domain" description="Pterin-binding" evidence="9">
    <location>
        <begin position="1"/>
        <end position="256"/>
    </location>
</feature>
<dbReference type="PANTHER" id="PTHR20941:SF1">
    <property type="entry name" value="FOLIC ACID SYNTHESIS PROTEIN FOL1"/>
    <property type="match status" value="1"/>
</dbReference>
<accession>A0ABW1ZZS4</accession>
<dbReference type="InterPro" id="IPR000489">
    <property type="entry name" value="Pterin-binding_dom"/>
</dbReference>
<evidence type="ECO:0000256" key="8">
    <source>
        <dbReference type="ARBA" id="ARBA00022909"/>
    </source>
</evidence>
<evidence type="ECO:0000313" key="10">
    <source>
        <dbReference type="EMBL" id="MFC6670709.1"/>
    </source>
</evidence>
<evidence type="ECO:0000259" key="9">
    <source>
        <dbReference type="PROSITE" id="PS50972"/>
    </source>
</evidence>
<dbReference type="Gene3D" id="3.20.20.20">
    <property type="entry name" value="Dihydropteroate synthase-like"/>
    <property type="match status" value="1"/>
</dbReference>
<gene>
    <name evidence="10" type="primary">folP</name>
    <name evidence="10" type="ORF">ACFQDL_11955</name>
</gene>
<evidence type="ECO:0000256" key="4">
    <source>
        <dbReference type="ARBA" id="ARBA00012458"/>
    </source>
</evidence>
<keyword evidence="11" id="KW-1185">Reference proteome</keyword>
<dbReference type="InterPro" id="IPR011005">
    <property type="entry name" value="Dihydropteroate_synth-like_sf"/>
</dbReference>
<dbReference type="NCBIfam" id="TIGR01496">
    <property type="entry name" value="DHPS"/>
    <property type="match status" value="1"/>
</dbReference>
<comment type="cofactor">
    <cofactor evidence="2">
        <name>Mg(2+)</name>
        <dbReference type="ChEBI" id="CHEBI:18420"/>
    </cofactor>
</comment>
<protein>
    <recommendedName>
        <fullName evidence="4">dihydropteroate synthase</fullName>
        <ecNumber evidence="4">2.5.1.15</ecNumber>
    </recommendedName>
</protein>
<dbReference type="Pfam" id="PF00809">
    <property type="entry name" value="Pterin_bind"/>
    <property type="match status" value="1"/>
</dbReference>